<dbReference type="Pfam" id="PF01845">
    <property type="entry name" value="CcdB"/>
    <property type="match status" value="1"/>
</dbReference>
<keyword evidence="4" id="KW-1277">Toxin-antitoxin system</keyword>
<gene>
    <name evidence="9" type="ORF">M979_3397</name>
</gene>
<dbReference type="EMBL" id="LXEO01000050">
    <property type="protein sequence ID" value="OAT15656.1"/>
    <property type="molecule type" value="Genomic_DNA"/>
</dbReference>
<dbReference type="Proteomes" id="UP000078286">
    <property type="component" value="Unassembled WGS sequence"/>
</dbReference>
<dbReference type="InterPro" id="IPR002712">
    <property type="entry name" value="CcdB"/>
</dbReference>
<evidence type="ECO:0000256" key="1">
    <source>
        <dbReference type="ARBA" id="ARBA00005230"/>
    </source>
</evidence>
<dbReference type="GO" id="GO:0008657">
    <property type="term" value="F:DNA topoisomerase type II (double strand cut, ATP-hydrolyzing) inhibitor activity"/>
    <property type="evidence" value="ECO:0007669"/>
    <property type="project" value="InterPro"/>
</dbReference>
<dbReference type="Gene3D" id="2.30.30.110">
    <property type="match status" value="1"/>
</dbReference>
<dbReference type="PATRIC" id="fig|1354255.3.peg.3501"/>
<keyword evidence="10" id="KW-1185">Reference proteome</keyword>
<dbReference type="RefSeq" id="WP_064555757.1">
    <property type="nucleotide sequence ID" value="NZ_LXEO01000050.1"/>
</dbReference>
<reference evidence="9 10" key="1">
    <citation type="submission" date="2016-04" db="EMBL/GenBank/DDBJ databases">
        <title>ATOL: Assembling a taxonomically balanced genome-scale reconstruction of the evolutionary history of the Enterobacteriaceae.</title>
        <authorList>
            <person name="Plunkett G.III."/>
            <person name="Neeno-Eckwall E.C."/>
            <person name="Glasner J.D."/>
            <person name="Perna N.T."/>
        </authorList>
    </citation>
    <scope>NUCLEOTIDE SEQUENCE [LARGE SCALE GENOMIC DNA]</scope>
    <source>
        <strain evidence="9 10">ATCC 51607</strain>
    </source>
</reference>
<evidence type="ECO:0000256" key="3">
    <source>
        <dbReference type="ARBA" id="ARBA00022491"/>
    </source>
</evidence>
<evidence type="ECO:0000256" key="6">
    <source>
        <dbReference type="ARBA" id="ARBA00023163"/>
    </source>
</evidence>
<keyword evidence="6" id="KW-0804">Transcription</keyword>
<dbReference type="InterPro" id="IPR011067">
    <property type="entry name" value="Plasmid_toxin/cell-grow_inhib"/>
</dbReference>
<evidence type="ECO:0000313" key="9">
    <source>
        <dbReference type="EMBL" id="OAT15656.1"/>
    </source>
</evidence>
<evidence type="ECO:0000256" key="8">
    <source>
        <dbReference type="ARBA" id="ARBA00033135"/>
    </source>
</evidence>
<evidence type="ECO:0000256" key="4">
    <source>
        <dbReference type="ARBA" id="ARBA00022649"/>
    </source>
</evidence>
<comment type="caution">
    <text evidence="9">The sequence shown here is derived from an EMBL/GenBank/DDBJ whole genome shotgun (WGS) entry which is preliminary data.</text>
</comment>
<name>A0A1B7HJ98_9ENTR</name>
<evidence type="ECO:0000256" key="7">
    <source>
        <dbReference type="ARBA" id="ARBA00029628"/>
    </source>
</evidence>
<evidence type="ECO:0000256" key="2">
    <source>
        <dbReference type="ARBA" id="ARBA00015075"/>
    </source>
</evidence>
<accession>A0A1B7HJ98</accession>
<organism evidence="9 10">
    <name type="scientific">Buttiauxella noackiae ATCC 51607</name>
    <dbReference type="NCBI Taxonomy" id="1354255"/>
    <lineage>
        <taxon>Bacteria</taxon>
        <taxon>Pseudomonadati</taxon>
        <taxon>Pseudomonadota</taxon>
        <taxon>Gammaproteobacteria</taxon>
        <taxon>Enterobacterales</taxon>
        <taxon>Enterobacteriaceae</taxon>
        <taxon>Buttiauxella</taxon>
    </lineage>
</organism>
<comment type="similarity">
    <text evidence="1">Belongs to the CcdB toxin family.</text>
</comment>
<dbReference type="GO" id="GO:0006276">
    <property type="term" value="P:plasmid maintenance"/>
    <property type="evidence" value="ECO:0007669"/>
    <property type="project" value="InterPro"/>
</dbReference>
<evidence type="ECO:0000256" key="5">
    <source>
        <dbReference type="ARBA" id="ARBA00023015"/>
    </source>
</evidence>
<keyword evidence="3" id="KW-0678">Repressor</keyword>
<dbReference type="SUPFAM" id="SSF50118">
    <property type="entry name" value="Cell growth inhibitor/plasmid maintenance toxic component"/>
    <property type="match status" value="1"/>
</dbReference>
<evidence type="ECO:0000313" key="10">
    <source>
        <dbReference type="Proteomes" id="UP000078286"/>
    </source>
</evidence>
<keyword evidence="5" id="KW-0805">Transcription regulation</keyword>
<protein>
    <recommendedName>
        <fullName evidence="2">Toxin CcdB</fullName>
    </recommendedName>
    <alternativeName>
        <fullName evidence="8">Cytotoxic protein CcdB</fullName>
    </alternativeName>
    <alternativeName>
        <fullName evidence="7">Protein LetD</fullName>
    </alternativeName>
</protein>
<sequence length="104" mass="11486">MEQFIAYENNGGDRLTYPYLINMQHPVANVLNHALVIPVTGLRENGVTPPKKVCPVVMIAGQSCVALTHMMAGIPAKELGYPIQDLSPERHKLRDAVDFLINGY</sequence>
<proteinExistence type="inferred from homology"/>
<dbReference type="AlphaFoldDB" id="A0A1B7HJ98"/>